<organism evidence="2 3">
    <name type="scientific">Corynespora cassiicola Philippines</name>
    <dbReference type="NCBI Taxonomy" id="1448308"/>
    <lineage>
        <taxon>Eukaryota</taxon>
        <taxon>Fungi</taxon>
        <taxon>Dikarya</taxon>
        <taxon>Ascomycota</taxon>
        <taxon>Pezizomycotina</taxon>
        <taxon>Dothideomycetes</taxon>
        <taxon>Pleosporomycetidae</taxon>
        <taxon>Pleosporales</taxon>
        <taxon>Corynesporascaceae</taxon>
        <taxon>Corynespora</taxon>
    </lineage>
</organism>
<dbReference type="AlphaFoldDB" id="A0A2T2NG42"/>
<gene>
    <name evidence="2" type="ORF">BS50DRAFT_590178</name>
</gene>
<evidence type="ECO:0000313" key="3">
    <source>
        <dbReference type="Proteomes" id="UP000240883"/>
    </source>
</evidence>
<accession>A0A2T2NG42</accession>
<feature type="compositionally biased region" description="Polar residues" evidence="1">
    <location>
        <begin position="338"/>
        <end position="349"/>
    </location>
</feature>
<evidence type="ECO:0000256" key="1">
    <source>
        <dbReference type="SAM" id="MobiDB-lite"/>
    </source>
</evidence>
<dbReference type="EMBL" id="KZ678138">
    <property type="protein sequence ID" value="PSN64350.1"/>
    <property type="molecule type" value="Genomic_DNA"/>
</dbReference>
<feature type="region of interest" description="Disordered" evidence="1">
    <location>
        <begin position="123"/>
        <end position="147"/>
    </location>
</feature>
<keyword evidence="3" id="KW-1185">Reference proteome</keyword>
<name>A0A2T2NG42_CORCC</name>
<evidence type="ECO:0000313" key="2">
    <source>
        <dbReference type="EMBL" id="PSN64350.1"/>
    </source>
</evidence>
<feature type="compositionally biased region" description="Polar residues" evidence="1">
    <location>
        <begin position="303"/>
        <end position="316"/>
    </location>
</feature>
<protein>
    <submittedName>
        <fullName evidence="2">Uncharacterized protein</fullName>
    </submittedName>
</protein>
<proteinExistence type="predicted"/>
<feature type="compositionally biased region" description="Low complexity" evidence="1">
    <location>
        <begin position="351"/>
        <end position="365"/>
    </location>
</feature>
<feature type="compositionally biased region" description="Basic and acidic residues" evidence="1">
    <location>
        <begin position="123"/>
        <end position="137"/>
    </location>
</feature>
<feature type="region of interest" description="Disordered" evidence="1">
    <location>
        <begin position="236"/>
        <end position="269"/>
    </location>
</feature>
<feature type="compositionally biased region" description="Polar residues" evidence="1">
    <location>
        <begin position="252"/>
        <end position="269"/>
    </location>
</feature>
<feature type="region of interest" description="Disordered" evidence="1">
    <location>
        <begin position="290"/>
        <end position="371"/>
    </location>
</feature>
<dbReference type="Proteomes" id="UP000240883">
    <property type="component" value="Unassembled WGS sequence"/>
</dbReference>
<reference evidence="2 3" key="1">
    <citation type="journal article" date="2018" name="Front. Microbiol.">
        <title>Genome-Wide Analysis of Corynespora cassiicola Leaf Fall Disease Putative Effectors.</title>
        <authorList>
            <person name="Lopez D."/>
            <person name="Ribeiro S."/>
            <person name="Label P."/>
            <person name="Fumanal B."/>
            <person name="Venisse J.S."/>
            <person name="Kohler A."/>
            <person name="de Oliveira R.R."/>
            <person name="Labutti K."/>
            <person name="Lipzen A."/>
            <person name="Lail K."/>
            <person name="Bauer D."/>
            <person name="Ohm R.A."/>
            <person name="Barry K.W."/>
            <person name="Spatafora J."/>
            <person name="Grigoriev I.V."/>
            <person name="Martin F.M."/>
            <person name="Pujade-Renaud V."/>
        </authorList>
    </citation>
    <scope>NUCLEOTIDE SEQUENCE [LARGE SCALE GENOMIC DNA]</scope>
    <source>
        <strain evidence="2 3">Philippines</strain>
    </source>
</reference>
<sequence>MANNQNNNNRQRFHCGRVAVASPDDEDVQLTRRHSAHVSLATRQHFHRELRPRGLIVHQKEAHRRYCRESLPFIEAQLFPPPCELPEPHSSHHNKTLPPWHMNVMRSASSRKKWLQKWEKKYDPSLSPEKSDERVEHPQGFSHQLSPIPQEHWTPRYLQHVVDIDVRHMMRSPISDTTVTWTSSSECVVEDLLVQSSGTTSDGQPRYMSLPIAARTPEQREQAKSGGLFRFLGRFNKKNENDSPSRIPVPTHPSTPTKLQKRGISSGTGSIDIRLTTRSMRPSMRAKLLINDNDNDTEARTALPQQWTSEPNTPQTKIPRPVSSPASLRAERYDHAVQTYTPTTLSRGESSTDTTTTATAGPSSAPFRPPPLTTVLSEPLDPSVRALLVQIEHDRVTIERAGGLLAAPITPHDLHAPAATAAAAPRSDSDSSSVEELRRQCSARLDRVAERAGVRERARIQAERRRVSRVREQLGTVPASPGGGLLESGGLQVPASPLASLGRQAVALRETLGLGVGVVPSSRIPLPQRNGSVLGPVVEKPGLKRASTHPVALPSVEQDGEGAKRLRKENRSVALTAAKGKWRAVEG</sequence>